<feature type="coiled-coil region" evidence="1">
    <location>
        <begin position="1451"/>
        <end position="1494"/>
    </location>
</feature>
<feature type="compositionally biased region" description="Basic and acidic residues" evidence="2">
    <location>
        <begin position="379"/>
        <end position="403"/>
    </location>
</feature>
<feature type="coiled-coil region" evidence="1">
    <location>
        <begin position="192"/>
        <end position="227"/>
    </location>
</feature>
<feature type="compositionally biased region" description="Basic and acidic residues" evidence="2">
    <location>
        <begin position="893"/>
        <end position="912"/>
    </location>
</feature>
<feature type="region of interest" description="Disordered" evidence="2">
    <location>
        <begin position="351"/>
        <end position="403"/>
    </location>
</feature>
<reference evidence="4" key="1">
    <citation type="submission" date="2025-08" db="UniProtKB">
        <authorList>
            <consortium name="RefSeq"/>
        </authorList>
    </citation>
    <scope>IDENTIFICATION</scope>
</reference>
<evidence type="ECO:0000313" key="4">
    <source>
        <dbReference type="RefSeq" id="XP_031419320.2"/>
    </source>
</evidence>
<feature type="region of interest" description="Disordered" evidence="2">
    <location>
        <begin position="789"/>
        <end position="928"/>
    </location>
</feature>
<feature type="compositionally biased region" description="Basic and acidic residues" evidence="2">
    <location>
        <begin position="1007"/>
        <end position="1025"/>
    </location>
</feature>
<feature type="region of interest" description="Disordered" evidence="2">
    <location>
        <begin position="1197"/>
        <end position="1225"/>
    </location>
</feature>
<accession>A0A6P8F5W1</accession>
<feature type="region of interest" description="Disordered" evidence="2">
    <location>
        <begin position="492"/>
        <end position="561"/>
    </location>
</feature>
<feature type="region of interest" description="Disordered" evidence="2">
    <location>
        <begin position="629"/>
        <end position="691"/>
    </location>
</feature>
<gene>
    <name evidence="4" type="primary">LOC116219717</name>
</gene>
<feature type="compositionally biased region" description="Basic and acidic residues" evidence="2">
    <location>
        <begin position="838"/>
        <end position="852"/>
    </location>
</feature>
<feature type="compositionally biased region" description="Basic and acidic residues" evidence="2">
    <location>
        <begin position="629"/>
        <end position="642"/>
    </location>
</feature>
<evidence type="ECO:0000256" key="2">
    <source>
        <dbReference type="SAM" id="MobiDB-lite"/>
    </source>
</evidence>
<dbReference type="Proteomes" id="UP000515152">
    <property type="component" value="Chromosome 3"/>
</dbReference>
<feature type="region of interest" description="Disordered" evidence="2">
    <location>
        <begin position="1314"/>
        <end position="1401"/>
    </location>
</feature>
<organism evidence="3 4">
    <name type="scientific">Clupea harengus</name>
    <name type="common">Atlantic herring</name>
    <dbReference type="NCBI Taxonomy" id="7950"/>
    <lineage>
        <taxon>Eukaryota</taxon>
        <taxon>Metazoa</taxon>
        <taxon>Chordata</taxon>
        <taxon>Craniata</taxon>
        <taxon>Vertebrata</taxon>
        <taxon>Euteleostomi</taxon>
        <taxon>Actinopterygii</taxon>
        <taxon>Neopterygii</taxon>
        <taxon>Teleostei</taxon>
        <taxon>Clupei</taxon>
        <taxon>Clupeiformes</taxon>
        <taxon>Clupeoidei</taxon>
        <taxon>Clupeidae</taxon>
        <taxon>Clupea</taxon>
    </lineage>
</organism>
<feature type="compositionally biased region" description="Basic and acidic residues" evidence="2">
    <location>
        <begin position="1040"/>
        <end position="1131"/>
    </location>
</feature>
<dbReference type="AlphaFoldDB" id="A0A6P8F5W1"/>
<keyword evidence="3" id="KW-1185">Reference proteome</keyword>
<protein>
    <submittedName>
        <fullName evidence="4">Trichohyalin-like</fullName>
    </submittedName>
</protein>
<feature type="compositionally biased region" description="Acidic residues" evidence="2">
    <location>
        <begin position="1352"/>
        <end position="1363"/>
    </location>
</feature>
<feature type="compositionally biased region" description="Basic and acidic residues" evidence="2">
    <location>
        <begin position="951"/>
        <end position="988"/>
    </location>
</feature>
<feature type="region of interest" description="Disordered" evidence="2">
    <location>
        <begin position="947"/>
        <end position="1131"/>
    </location>
</feature>
<feature type="compositionally biased region" description="Basic and acidic residues" evidence="2">
    <location>
        <begin position="676"/>
        <end position="691"/>
    </location>
</feature>
<feature type="compositionally biased region" description="Polar residues" evidence="2">
    <location>
        <begin position="878"/>
        <end position="887"/>
    </location>
</feature>
<proteinExistence type="predicted"/>
<feature type="compositionally biased region" description="Basic and acidic residues" evidence="2">
    <location>
        <begin position="504"/>
        <end position="561"/>
    </location>
</feature>
<feature type="coiled-coil region" evidence="1">
    <location>
        <begin position="72"/>
        <end position="143"/>
    </location>
</feature>
<keyword evidence="1" id="KW-0175">Coiled coil</keyword>
<dbReference type="RefSeq" id="XP_031419320.2">
    <property type="nucleotide sequence ID" value="XM_031563460.2"/>
</dbReference>
<feature type="compositionally biased region" description="Basic and acidic residues" evidence="2">
    <location>
        <begin position="862"/>
        <end position="877"/>
    </location>
</feature>
<feature type="compositionally biased region" description="Basic and acidic residues" evidence="2">
    <location>
        <begin position="649"/>
        <end position="669"/>
    </location>
</feature>
<dbReference type="GeneID" id="116219717"/>
<name>A0A6P8F5W1_CLUHA</name>
<feature type="compositionally biased region" description="Basic and acidic residues" evidence="2">
    <location>
        <begin position="789"/>
        <end position="831"/>
    </location>
</feature>
<feature type="compositionally biased region" description="Basic and acidic residues" evidence="2">
    <location>
        <begin position="1374"/>
        <end position="1398"/>
    </location>
</feature>
<feature type="region of interest" description="Disordered" evidence="2">
    <location>
        <begin position="439"/>
        <end position="458"/>
    </location>
</feature>
<feature type="compositionally biased region" description="Polar residues" evidence="2">
    <location>
        <begin position="993"/>
        <end position="1002"/>
    </location>
</feature>
<dbReference type="KEGG" id="char:116219717"/>
<evidence type="ECO:0000256" key="1">
    <source>
        <dbReference type="SAM" id="Coils"/>
    </source>
</evidence>
<sequence>MERIGREALMDMETGRELKTDLQKTWKPGKSVDVSREKVSYLKMESKREELTESNWFIQLENLGDMGRLRDIEKHQERMREIERRTDIARHEIRESEKLRQKQRQMKHGEEMLNMKRDFYERQSIIERRLEEKIRRMEERERERVMKKEWEESQHQESQTGVKDTEHRFPKERQIEEKRHEESLIRLESRCQQEWEEKILELERELVIKEEMSKKREEQLLRQLEQEHQTKVGGVRKTWTEMERNTTMKSLTGTHMVRDLDLQGGGRHQTEENDSERELYERQIAMRKQEMIERERDILSDKERRLQMEEQLKKMERKFEMEREMERKSHEERWMKIEEKQKEWEKRTRELEGKLEEERQAAQKREQELLKDIEEEETAKESELMKMEKQKETGVEEKRTTGVEKLINRGKEWMREIKQKVEKKKDVVEARLQDGEGFVDEQEVKDKDSEKDGKSMAELEKPVKGIEWLREFRLKEEKMYDPGQEILVEEERQERKTRNCGQMEARREVEKKQEELVDGEMGQKRSEKRLSDIKKKRQKAEEMLRKPSEIKMEGKTSTDKEEKIMTVMKTLETTKTNTLKTKGMEWLEEVRQDSRERVSERKMEGKQLERETQFDNWFGEIDRKFEKEREMEQKRSEERWSELRSNQRRRVENTHELHKKNEKEIKGHELVNQTEVDQKTNEERPVDMEKRIIGMEIKPAYKKMSWQDDIKQNMKKVKDSDKDFHETCGIMDDKRNDEKRVIINRRQREGESKDEAKQVKKEELLDDWFGEKEHKTTDETLRELREKRQKRLEEKTQEMEKKKEKEREMVKKQLARQREVEQKAKIIRELLTDTQGDTEEKEKGQKIERQEMMENGIKNRRGREISGDEDCRRKEQLTEGNGSSRYGSSGDGMDVKIEMQQEMDIHIEERKWKSPQTKLEEQTLESQKQLKNERGILMKKDIQLVQQCDSGIKHHREDKGKSQEDKKKPKEEAKESSPNDKMREEVMSRRQRLTQNSATTEVVETPMKYKMERTIELQTDERELIHNPAGWQKQSSVLEITREKESERQRELEREWDKWEENANQERERQRKEREEQERERQKEKEKHLEIQKQKELEQQKKWETDIKQKEDMERQRAQEEVSPEQRQEEDRAKMVLKTHMQNIEKPTKVTGQRLVCQTDEIEKVRNNLLRKESKLCHSTIQATCHRKPRIIHVKSFIQTDTDQRPNPAESLPDSEPTSTTDDLKPIHQVIDSKQDENNTMIPSKEGPSGDPNFCQVLDIELEDDDSGIIPLTGSVIPKSEVESCYKSDSDESVSEKAKRLEIEKLKKGNVAFMPLEKEDEHQGTTEQQLPQASVDHFKAQSYDPDMRREGGEDEEEMNEEQVENTSSCLDDTDSQKELPDATEHNETGMEGNSEKKDKSVRRRLFRWVNDKAKNYYSDKIVRTIMREEEEGKSVYQPWYMAFPTPRAEREQEKRRALLKAEDRRQRMEESWQKREAKRAVKKEKRKIEKQEWQREWTKAMSLYYGFPGATLEVSVCQ</sequence>
<evidence type="ECO:0000313" key="3">
    <source>
        <dbReference type="Proteomes" id="UP000515152"/>
    </source>
</evidence>
<feature type="compositionally biased region" description="Basic and acidic residues" evidence="2">
    <location>
        <begin position="442"/>
        <end position="458"/>
    </location>
</feature>
<feature type="compositionally biased region" description="Basic and acidic residues" evidence="2">
    <location>
        <begin position="351"/>
        <end position="372"/>
    </location>
</feature>